<feature type="compositionally biased region" description="Basic and acidic residues" evidence="5">
    <location>
        <begin position="1"/>
        <end position="13"/>
    </location>
</feature>
<evidence type="ECO:0000256" key="4">
    <source>
        <dbReference type="RuleBase" id="RU003744"/>
    </source>
</evidence>
<gene>
    <name evidence="8" type="ORF">DY218_27650</name>
</gene>
<protein>
    <submittedName>
        <fullName evidence="8">Sugar-binding protein</fullName>
    </submittedName>
</protein>
<keyword evidence="2" id="KW-0813">Transport</keyword>
<dbReference type="GO" id="GO:0030288">
    <property type="term" value="C:outer membrane-bounded periplasmic space"/>
    <property type="evidence" value="ECO:0007669"/>
    <property type="project" value="TreeGrafter"/>
</dbReference>
<sequence>MTADDRGRTREETAVGDVRAGSGSALRGAAPRDRRRHLAGGWAAVWLAAAALVAVPTVSGAAPQQAPTAPPRSAGQAGIPGQAPRQPAAADEDCNTQVSPDPKSGSQTGAAVKKIKDRGELIAGVAQNSNLWSHRDAEGDLAGFDIDLVEQLADSLLGDRDAVEFRTVPIDRRQQALAEGEVDVLVQAMPITCRALEGTPEEPPVDFSSPYFETGQRVLVPKHSGITGFDRTLKGKTVCTAYGSSGYELLSGEGQEKYGAWMRARPNALDCLMLLQLSRVDAVLTDSGLAAGQAAQEDGTRLVGPQIGKDSYGIAVKDGADDLLRVVNATLEKAADGAWQKSYDKWLKDWLGPAEPPAPQYG</sequence>
<dbReference type="GO" id="GO:0005576">
    <property type="term" value="C:extracellular region"/>
    <property type="evidence" value="ECO:0007669"/>
    <property type="project" value="TreeGrafter"/>
</dbReference>
<dbReference type="InterPro" id="IPR051455">
    <property type="entry name" value="Bact_solute-bind_prot3"/>
</dbReference>
<dbReference type="Pfam" id="PF00497">
    <property type="entry name" value="SBP_bac_3"/>
    <property type="match status" value="1"/>
</dbReference>
<evidence type="ECO:0000256" key="6">
    <source>
        <dbReference type="SAM" id="Phobius"/>
    </source>
</evidence>
<feature type="region of interest" description="Disordered" evidence="5">
    <location>
        <begin position="1"/>
        <end position="37"/>
    </location>
</feature>
<organism evidence="8 9">
    <name type="scientific">Streptomyces triticagri</name>
    <dbReference type="NCBI Taxonomy" id="2293568"/>
    <lineage>
        <taxon>Bacteria</taxon>
        <taxon>Bacillati</taxon>
        <taxon>Actinomycetota</taxon>
        <taxon>Actinomycetes</taxon>
        <taxon>Kitasatosporales</taxon>
        <taxon>Streptomycetaceae</taxon>
        <taxon>Streptomyces</taxon>
    </lineage>
</organism>
<dbReference type="PANTHER" id="PTHR30085">
    <property type="entry name" value="AMINO ACID ABC TRANSPORTER PERMEASE"/>
    <property type="match status" value="1"/>
</dbReference>
<proteinExistence type="inferred from homology"/>
<keyword evidence="9" id="KW-1185">Reference proteome</keyword>
<dbReference type="PROSITE" id="PS01039">
    <property type="entry name" value="SBP_BACTERIAL_3"/>
    <property type="match status" value="1"/>
</dbReference>
<dbReference type="InterPro" id="IPR001638">
    <property type="entry name" value="Solute-binding_3/MltF_N"/>
</dbReference>
<evidence type="ECO:0000256" key="1">
    <source>
        <dbReference type="ARBA" id="ARBA00010333"/>
    </source>
</evidence>
<reference evidence="8 9" key="1">
    <citation type="submission" date="2018-08" db="EMBL/GenBank/DDBJ databases">
        <title>Isolation, diversity and antifungal activity of Actinobacteria from wheat.</title>
        <authorList>
            <person name="Han C."/>
        </authorList>
    </citation>
    <scope>NUCLEOTIDE SEQUENCE [LARGE SCALE GENOMIC DNA]</scope>
    <source>
        <strain evidence="8 9">NEAU-YY421</strain>
    </source>
</reference>
<evidence type="ECO:0000256" key="5">
    <source>
        <dbReference type="SAM" id="MobiDB-lite"/>
    </source>
</evidence>
<comment type="similarity">
    <text evidence="1 4">Belongs to the bacterial solute-binding protein 3 family.</text>
</comment>
<feature type="compositionally biased region" description="Low complexity" evidence="5">
    <location>
        <begin position="19"/>
        <end position="29"/>
    </location>
</feature>
<feature type="region of interest" description="Disordered" evidence="5">
    <location>
        <begin position="61"/>
        <end position="112"/>
    </location>
</feature>
<name>A0A372LXS2_9ACTN</name>
<dbReference type="InterPro" id="IPR018313">
    <property type="entry name" value="SBP_3_CS"/>
</dbReference>
<dbReference type="PANTHER" id="PTHR30085:SF6">
    <property type="entry name" value="ABC TRANSPORTER GLUTAMINE-BINDING PROTEIN GLNH"/>
    <property type="match status" value="1"/>
</dbReference>
<dbReference type="GO" id="GO:0006865">
    <property type="term" value="P:amino acid transport"/>
    <property type="evidence" value="ECO:0007669"/>
    <property type="project" value="TreeGrafter"/>
</dbReference>
<dbReference type="AlphaFoldDB" id="A0A372LXS2"/>
<feature type="transmembrane region" description="Helical" evidence="6">
    <location>
        <begin position="42"/>
        <end position="62"/>
    </location>
</feature>
<feature type="domain" description="Solute-binding protein family 3/N-terminal" evidence="7">
    <location>
        <begin position="120"/>
        <end position="349"/>
    </location>
</feature>
<dbReference type="Proteomes" id="UP000263094">
    <property type="component" value="Unassembled WGS sequence"/>
</dbReference>
<evidence type="ECO:0000256" key="2">
    <source>
        <dbReference type="ARBA" id="ARBA00022448"/>
    </source>
</evidence>
<feature type="compositionally biased region" description="Polar residues" evidence="5">
    <location>
        <begin position="95"/>
        <end position="109"/>
    </location>
</feature>
<keyword evidence="3" id="KW-0732">Signal</keyword>
<accession>A0A372LXS2</accession>
<dbReference type="EMBL" id="QUAK01000197">
    <property type="protein sequence ID" value="RFU83468.1"/>
    <property type="molecule type" value="Genomic_DNA"/>
</dbReference>
<evidence type="ECO:0000313" key="9">
    <source>
        <dbReference type="Proteomes" id="UP000263094"/>
    </source>
</evidence>
<evidence type="ECO:0000259" key="7">
    <source>
        <dbReference type="SMART" id="SM00062"/>
    </source>
</evidence>
<dbReference type="SUPFAM" id="SSF53850">
    <property type="entry name" value="Periplasmic binding protein-like II"/>
    <property type="match status" value="1"/>
</dbReference>
<evidence type="ECO:0000256" key="3">
    <source>
        <dbReference type="ARBA" id="ARBA00022729"/>
    </source>
</evidence>
<keyword evidence="6" id="KW-0472">Membrane</keyword>
<keyword evidence="6" id="KW-1133">Transmembrane helix</keyword>
<dbReference type="Gene3D" id="3.40.190.10">
    <property type="entry name" value="Periplasmic binding protein-like II"/>
    <property type="match status" value="2"/>
</dbReference>
<comment type="caution">
    <text evidence="8">The sequence shown here is derived from an EMBL/GenBank/DDBJ whole genome shotgun (WGS) entry which is preliminary data.</text>
</comment>
<keyword evidence="6" id="KW-0812">Transmembrane</keyword>
<evidence type="ECO:0000313" key="8">
    <source>
        <dbReference type="EMBL" id="RFU83468.1"/>
    </source>
</evidence>
<dbReference type="SMART" id="SM00062">
    <property type="entry name" value="PBPb"/>
    <property type="match status" value="1"/>
</dbReference>